<gene>
    <name evidence="2" type="primary">gldN</name>
    <name evidence="2" type="ordered locus">SGRA_1585</name>
</gene>
<dbReference type="AlphaFoldDB" id="H6L9V7"/>
<protein>
    <submittedName>
        <fullName evidence="2">Gliding motility protein GldN</fullName>
    </submittedName>
</protein>
<organism evidence="2 3">
    <name type="scientific">Saprospira grandis (strain Lewin)</name>
    <dbReference type="NCBI Taxonomy" id="984262"/>
    <lineage>
        <taxon>Bacteria</taxon>
        <taxon>Pseudomonadati</taxon>
        <taxon>Bacteroidota</taxon>
        <taxon>Saprospiria</taxon>
        <taxon>Saprospirales</taxon>
        <taxon>Saprospiraceae</taxon>
        <taxon>Saprospira</taxon>
    </lineage>
</organism>
<dbReference type="HOGENOM" id="CLU_068220_1_0_10"/>
<name>H6L9V7_SAPGL</name>
<evidence type="ECO:0000256" key="1">
    <source>
        <dbReference type="SAM" id="SignalP"/>
    </source>
</evidence>
<dbReference type="NCBIfam" id="TIGR03523">
    <property type="entry name" value="GldN"/>
    <property type="match status" value="1"/>
</dbReference>
<keyword evidence="1" id="KW-0732">Signal</keyword>
<proteinExistence type="predicted"/>
<accession>H6L9V7</accession>
<dbReference type="OrthoDB" id="1141916at2"/>
<dbReference type="eggNOG" id="ENOG502Z7JF">
    <property type="taxonomic scope" value="Bacteria"/>
</dbReference>
<dbReference type="InterPro" id="IPR019847">
    <property type="entry name" value="Gliding_motility_assoc_GldN"/>
</dbReference>
<keyword evidence="3" id="KW-1185">Reference proteome</keyword>
<feature type="signal peptide" evidence="1">
    <location>
        <begin position="1"/>
        <end position="25"/>
    </location>
</feature>
<sequence length="299" mass="34855">MNATALFQSALVFMFLLAANLTVSAQRMPIGTTESNNPIQETPRDDIYERHINSKKLIIPYDYLHEKDVFWEKRVWRLIDVREKQNHHFAAVATTGRKPFIMILLDHARKDDIAAYSVQGLEGADGDNFSNPIPKEEMQTLGTKIDTVVTFDPETLEEIIEPVVNPFNPEDVRQFRLKEVWFFDEETSAMDVRILGIAPIQDRYDDNGNFLNSGPMFWVYYPDIRPVLAQHACYNPTNDLNTMSWEDVFEARHFSSYIIKESNVHDRRIQDYKSGVDALLEADKIKEQVRDYEHDLWTY</sequence>
<dbReference type="KEGG" id="sgn:SGRA_1585"/>
<dbReference type="STRING" id="984262.SGRA_1585"/>
<dbReference type="Pfam" id="PF19841">
    <property type="entry name" value="GldN"/>
    <property type="match status" value="1"/>
</dbReference>
<dbReference type="RefSeq" id="WP_015691956.1">
    <property type="nucleotide sequence ID" value="NC_016940.1"/>
</dbReference>
<reference evidence="2 3" key="1">
    <citation type="journal article" date="2012" name="Stand. Genomic Sci.">
        <title>Complete genome sequencing and analysis of Saprospira grandis str. Lewin, a predatory marine bacterium.</title>
        <authorList>
            <person name="Saw J.H."/>
            <person name="Yuryev A."/>
            <person name="Kanbe M."/>
            <person name="Hou S."/>
            <person name="Young A.G."/>
            <person name="Aizawa S."/>
            <person name="Alam M."/>
        </authorList>
    </citation>
    <scope>NUCLEOTIDE SEQUENCE [LARGE SCALE GENOMIC DNA]</scope>
    <source>
        <strain evidence="2 3">Lewin</strain>
    </source>
</reference>
<evidence type="ECO:0000313" key="2">
    <source>
        <dbReference type="EMBL" id="AFC24320.1"/>
    </source>
</evidence>
<evidence type="ECO:0000313" key="3">
    <source>
        <dbReference type="Proteomes" id="UP000007519"/>
    </source>
</evidence>
<feature type="chain" id="PRO_5003604843" evidence="1">
    <location>
        <begin position="26"/>
        <end position="299"/>
    </location>
</feature>
<dbReference type="Proteomes" id="UP000007519">
    <property type="component" value="Chromosome"/>
</dbReference>
<dbReference type="EMBL" id="CP002831">
    <property type="protein sequence ID" value="AFC24320.1"/>
    <property type="molecule type" value="Genomic_DNA"/>
</dbReference>